<protein>
    <submittedName>
        <fullName evidence="1">Uncharacterized protein</fullName>
    </submittedName>
</protein>
<reference evidence="1 2" key="1">
    <citation type="submission" date="2014-12" db="EMBL/GenBank/DDBJ databases">
        <title>Genome assembly of Enhygromyxa salina DSM 15201.</title>
        <authorList>
            <person name="Sharma G."/>
            <person name="Subramanian S."/>
        </authorList>
    </citation>
    <scope>NUCLEOTIDE SEQUENCE [LARGE SCALE GENOMIC DNA]</scope>
    <source>
        <strain evidence="1 2">DSM 15201</strain>
    </source>
</reference>
<organism evidence="1 2">
    <name type="scientific">Enhygromyxa salina</name>
    <dbReference type="NCBI Taxonomy" id="215803"/>
    <lineage>
        <taxon>Bacteria</taxon>
        <taxon>Pseudomonadati</taxon>
        <taxon>Myxococcota</taxon>
        <taxon>Polyangia</taxon>
        <taxon>Nannocystales</taxon>
        <taxon>Nannocystaceae</taxon>
        <taxon>Enhygromyxa</taxon>
    </lineage>
</organism>
<dbReference type="RefSeq" id="WP_153258490.1">
    <property type="nucleotide sequence ID" value="NZ_JMCC02000182.1"/>
</dbReference>
<evidence type="ECO:0000313" key="1">
    <source>
        <dbReference type="EMBL" id="KIG11770.1"/>
    </source>
</evidence>
<sequence length="55" mass="6649">MIDRRSGKDPTSRADLRTLRAKLQRRIVRYNTLVLTMHDEANPRPQRWSNRRCNQ</sequence>
<comment type="caution">
    <text evidence="1">The sequence shown here is derived from an EMBL/GenBank/DDBJ whole genome shotgun (WGS) entry which is preliminary data.</text>
</comment>
<accession>A0A0C2CPX9</accession>
<proteinExistence type="predicted"/>
<evidence type="ECO:0000313" key="2">
    <source>
        <dbReference type="Proteomes" id="UP000031599"/>
    </source>
</evidence>
<gene>
    <name evidence="1" type="ORF">DB30_02548</name>
</gene>
<dbReference type="Proteomes" id="UP000031599">
    <property type="component" value="Unassembled WGS sequence"/>
</dbReference>
<name>A0A0C2CPX9_9BACT</name>
<dbReference type="EMBL" id="JMCC02000182">
    <property type="protein sequence ID" value="KIG11770.1"/>
    <property type="molecule type" value="Genomic_DNA"/>
</dbReference>
<dbReference type="AlphaFoldDB" id="A0A0C2CPX9"/>